<proteinExistence type="evidence at transcript level"/>
<accession>B6A8J2</accession>
<feature type="non-terminal residue" evidence="1">
    <location>
        <position position="1"/>
    </location>
</feature>
<reference evidence="1" key="1">
    <citation type="submission" date="2006-08" db="EMBL/GenBank/DDBJ databases">
        <title>Identification of Differentially Expressed Genes during Larval Molting and Metamorphosis of Helicoverpa armigera by Suppression Subtractive Hybridization.</title>
        <authorList>
            <person name="Zhao X.-F."/>
            <person name="Wang J.-X."/>
        </authorList>
    </citation>
    <scope>NUCLEOTIDE SEQUENCE</scope>
</reference>
<name>B6A8J2_HELAM</name>
<evidence type="ECO:0000313" key="1">
    <source>
        <dbReference type="EMBL" id="ABK29494.1"/>
    </source>
</evidence>
<organism evidence="1">
    <name type="scientific">Helicoverpa armigera</name>
    <name type="common">Cotton bollworm</name>
    <name type="synonym">Heliothis armigera</name>
    <dbReference type="NCBI Taxonomy" id="29058"/>
    <lineage>
        <taxon>Eukaryota</taxon>
        <taxon>Metazoa</taxon>
        <taxon>Ecdysozoa</taxon>
        <taxon>Arthropoda</taxon>
        <taxon>Hexapoda</taxon>
        <taxon>Insecta</taxon>
        <taxon>Pterygota</taxon>
        <taxon>Neoptera</taxon>
        <taxon>Endopterygota</taxon>
        <taxon>Lepidoptera</taxon>
        <taxon>Glossata</taxon>
        <taxon>Ditrysia</taxon>
        <taxon>Noctuoidea</taxon>
        <taxon>Noctuidae</taxon>
        <taxon>Heliothinae</taxon>
        <taxon>Helicoverpa</taxon>
    </lineage>
</organism>
<feature type="non-terminal residue" evidence="1">
    <location>
        <position position="80"/>
    </location>
</feature>
<dbReference type="AlphaFoldDB" id="B6A8J2"/>
<dbReference type="EMBL" id="DQ875252">
    <property type="protein sequence ID" value="ABK29494.1"/>
    <property type="molecule type" value="mRNA"/>
</dbReference>
<sequence>TCDDGSSNSFYMSSTIGNTTKTYVNLVPVVLVDSPKEVMPAFDVKCRCGDKKFTDHPVARLVNGNYFFLYHTLFQNTYNS</sequence>
<protein>
    <submittedName>
        <fullName evidence="1">IMP dehydrogenase/GMP reductase</fullName>
    </submittedName>
</protein>
<dbReference type="OrthoDB" id="7412749at2759"/>